<feature type="transmembrane region" description="Helical" evidence="1">
    <location>
        <begin position="141"/>
        <end position="174"/>
    </location>
</feature>
<dbReference type="EMBL" id="CALNXK010000032">
    <property type="protein sequence ID" value="CAH3118704.1"/>
    <property type="molecule type" value="Genomic_DNA"/>
</dbReference>
<dbReference type="Proteomes" id="UP001159405">
    <property type="component" value="Unassembled WGS sequence"/>
</dbReference>
<evidence type="ECO:0000256" key="1">
    <source>
        <dbReference type="SAM" id="Phobius"/>
    </source>
</evidence>
<name>A0ABN8NVE4_9CNID</name>
<sequence>MHQKSKDHILSISDLKLRESFQPTVSNAKKNIDNQTLEITWRQIVQLKTVYLMTKNDVAADNFIPVMELQAANNLLVPLSRISIRPGPNPCPPRPFGRPSTLPPISGDCGLNPPLLPGCHKNSAFCSLEGSKPLGYHKTSGCVAATLIVLLSLGSVAATLIALPSLGCVAATLLRAPLG</sequence>
<keyword evidence="1" id="KW-1133">Transmembrane helix</keyword>
<keyword evidence="1" id="KW-0472">Membrane</keyword>
<accession>A0ABN8NVE4</accession>
<comment type="caution">
    <text evidence="2">The sequence shown here is derived from an EMBL/GenBank/DDBJ whole genome shotgun (WGS) entry which is preliminary data.</text>
</comment>
<organism evidence="2 3">
    <name type="scientific">Porites lobata</name>
    <dbReference type="NCBI Taxonomy" id="104759"/>
    <lineage>
        <taxon>Eukaryota</taxon>
        <taxon>Metazoa</taxon>
        <taxon>Cnidaria</taxon>
        <taxon>Anthozoa</taxon>
        <taxon>Hexacorallia</taxon>
        <taxon>Scleractinia</taxon>
        <taxon>Fungiina</taxon>
        <taxon>Poritidae</taxon>
        <taxon>Porites</taxon>
    </lineage>
</organism>
<keyword evidence="3" id="KW-1185">Reference proteome</keyword>
<evidence type="ECO:0000313" key="2">
    <source>
        <dbReference type="EMBL" id="CAH3118704.1"/>
    </source>
</evidence>
<gene>
    <name evidence="2" type="ORF">PLOB_00026842</name>
</gene>
<evidence type="ECO:0000313" key="3">
    <source>
        <dbReference type="Proteomes" id="UP001159405"/>
    </source>
</evidence>
<protein>
    <submittedName>
        <fullName evidence="2">Uncharacterized protein</fullName>
    </submittedName>
</protein>
<proteinExistence type="predicted"/>
<reference evidence="2 3" key="1">
    <citation type="submission" date="2022-05" db="EMBL/GenBank/DDBJ databases">
        <authorList>
            <consortium name="Genoscope - CEA"/>
            <person name="William W."/>
        </authorList>
    </citation>
    <scope>NUCLEOTIDE SEQUENCE [LARGE SCALE GENOMIC DNA]</scope>
</reference>
<keyword evidence="1" id="KW-0812">Transmembrane</keyword>